<dbReference type="EMBL" id="MDUX01000003">
    <property type="protein sequence ID" value="KAF7600626.1"/>
    <property type="molecule type" value="Genomic_DNA"/>
</dbReference>
<dbReference type="OrthoDB" id="363355at2"/>
<accession>A0A272EYF6</accession>
<proteinExistence type="predicted"/>
<keyword evidence="6" id="KW-1185">Reference proteome</keyword>
<dbReference type="RefSeq" id="WP_095523194.1">
    <property type="nucleotide sequence ID" value="NZ_MDUX01000003.1"/>
</dbReference>
<dbReference type="EMBL" id="NMRN01000002">
    <property type="protein sequence ID" value="PAS95139.1"/>
    <property type="molecule type" value="Genomic_DNA"/>
</dbReference>
<feature type="domain" description="Tape measure protein N-terminal" evidence="2">
    <location>
        <begin position="41"/>
        <end position="229"/>
    </location>
</feature>
<sequence>MNSTTNQVGKFEGALGKANDAMSAAIKLATAYAGLRTLSYMAQLADAYGQNADRIRNATASAEDYDKVQTRLLKTANGTYRSLGEAQEVFLGTSRTLQSLGYSLDDVLDISDSLSYAFVRDASTAEKAGSAMDAYSKSLAKGRVDADAWASIIAASPSIIDNVAKATGRTALEIQNLGAQGKLSLQALNEGLRQSLAENQFAAEAMSVSTRDATVQFTNALTVFAGKVNGATGASNVFTENVADLARLLQDPATIDAAVTMANGIVTALNGIVDTIKTTVDVVKWGTEEIAARMYGAAGDDIVRLEDQLERWQNMLDRPWERFRVGASRNGQAELVSWFGVDEIKQQIDLTEQQIARYKEMRDQAPKNGSGAPAPAPAVTTPPKIVPAEAPDTPKQDAQAEARRKAAESYVASLEKQAATVGMTAAQVRAYELAEKNLSTVLRTRAQAALDTLAADEAKTEAEKKAKKEEEERRKEIEKTQRAYDSLRGSLATPAEAAVETIIERIKTLNEALAAGIINSQQYSAELDKIGAAAFTKPPEFAGLSPEIGGVDSEQYRLDQSKTKLDEWYADQLARLALFREQRADLNEQWDAQELTLQQQHADQLAALQEAQQQLTATQIGSSLDSMVDVTKTFAGEQSGVYRAMFAASKAFAAAQAAVALAQNVAEASKVGYPTNIGFIAAAFAQGAQIATLLAAAKFATGGHITGPGSGTSDSIPIWASNGEFMVQQRSVSEPGALPFLRDFNARGMAALDAWRGYAEGGLISAGGGELAEPAKMMAPNVNNRMCVYLLNNEDELAQRLAQHPTMEKAVVGIASQNGNAIRAEW</sequence>
<dbReference type="Proteomes" id="UP000623509">
    <property type="component" value="Unassembled WGS sequence"/>
</dbReference>
<feature type="region of interest" description="Disordered" evidence="1">
    <location>
        <begin position="456"/>
        <end position="480"/>
    </location>
</feature>
<reference evidence="3 6" key="1">
    <citation type="submission" date="2016-08" db="EMBL/GenBank/DDBJ databases">
        <title>Candidatus Dactylopiibacterium carminicum genome sequence.</title>
        <authorList>
            <person name="Ramirez-Puebla S.T."/>
            <person name="Ormeno-Orrillo E."/>
            <person name="Vera-Ponce De Leon A."/>
            <person name="Luis L."/>
            <person name="Sanchez-Flores A."/>
            <person name="Monica R."/>
            <person name="Martinez-Romero E."/>
        </authorList>
    </citation>
    <scope>NUCLEOTIDE SEQUENCE [LARGE SCALE GENOMIC DNA]</scope>
    <source>
        <strain evidence="3">END1</strain>
    </source>
</reference>
<protein>
    <recommendedName>
        <fullName evidence="2">Tape measure protein N-terminal domain-containing protein</fullName>
    </recommendedName>
</protein>
<comment type="caution">
    <text evidence="4">The sequence shown here is derived from an EMBL/GenBank/DDBJ whole genome shotgun (WGS) entry which is preliminary data.</text>
</comment>
<gene>
    <name evidence="3" type="ORF">BGI27_01715</name>
    <name evidence="4" type="ORF">CGU29_01455</name>
</gene>
<feature type="compositionally biased region" description="Basic and acidic residues" evidence="1">
    <location>
        <begin position="392"/>
        <end position="404"/>
    </location>
</feature>
<evidence type="ECO:0000256" key="1">
    <source>
        <dbReference type="SAM" id="MobiDB-lite"/>
    </source>
</evidence>
<name>A0A272EYF6_9RHOO</name>
<evidence type="ECO:0000313" key="6">
    <source>
        <dbReference type="Proteomes" id="UP000623509"/>
    </source>
</evidence>
<evidence type="ECO:0000259" key="2">
    <source>
        <dbReference type="Pfam" id="PF20155"/>
    </source>
</evidence>
<evidence type="ECO:0000313" key="3">
    <source>
        <dbReference type="EMBL" id="KAF7600626.1"/>
    </source>
</evidence>
<dbReference type="NCBIfam" id="TIGR02675">
    <property type="entry name" value="tape_meas_nterm"/>
    <property type="match status" value="1"/>
</dbReference>
<evidence type="ECO:0000313" key="5">
    <source>
        <dbReference type="Proteomes" id="UP000216107"/>
    </source>
</evidence>
<dbReference type="Proteomes" id="UP000216107">
    <property type="component" value="Unassembled WGS sequence"/>
</dbReference>
<reference evidence="4 5" key="2">
    <citation type="submission" date="2017-07" db="EMBL/GenBank/DDBJ databases">
        <title>Candidatus Dactylopiibacterium carminicum, a nitrogen-fixing symbiont of the cochineal insect Dactylopius coccus and Dactylopius opuntiae (Hemiptera: Coccoidea: Dactylopiidae).</title>
        <authorList>
            <person name="Vera A."/>
        </authorList>
    </citation>
    <scope>NUCLEOTIDE SEQUENCE [LARGE SCALE GENOMIC DNA]</scope>
    <source>
        <strain evidence="4 5">NFDCM</strain>
    </source>
</reference>
<dbReference type="Pfam" id="PF20155">
    <property type="entry name" value="TMP_3"/>
    <property type="match status" value="1"/>
</dbReference>
<dbReference type="InterPro" id="IPR013491">
    <property type="entry name" value="Tape_meas_N"/>
</dbReference>
<feature type="region of interest" description="Disordered" evidence="1">
    <location>
        <begin position="362"/>
        <end position="404"/>
    </location>
</feature>
<organism evidence="4 5">
    <name type="scientific">Candidatus Dactylopiibacterium carminicum</name>
    <dbReference type="NCBI Taxonomy" id="857335"/>
    <lineage>
        <taxon>Bacteria</taxon>
        <taxon>Pseudomonadati</taxon>
        <taxon>Pseudomonadota</taxon>
        <taxon>Betaproteobacteria</taxon>
        <taxon>Rhodocyclales</taxon>
        <taxon>Rhodocyclaceae</taxon>
        <taxon>Candidatus Dactylopiibacterium</taxon>
    </lineage>
</organism>
<feature type="compositionally biased region" description="Low complexity" evidence="1">
    <location>
        <begin position="366"/>
        <end position="388"/>
    </location>
</feature>
<evidence type="ECO:0000313" key="4">
    <source>
        <dbReference type="EMBL" id="PAS95139.1"/>
    </source>
</evidence>
<dbReference type="AlphaFoldDB" id="A0A272EYF6"/>